<dbReference type="RefSeq" id="WP_196935139.1">
    <property type="nucleotide sequence ID" value="NZ_MU158698.1"/>
</dbReference>
<dbReference type="AlphaFoldDB" id="A0A928V3P6"/>
<name>A0A928V3P6_9SPHI</name>
<protein>
    <submittedName>
        <fullName evidence="1">Uncharacterized protein</fullName>
    </submittedName>
</protein>
<organism evidence="1 2">
    <name type="scientific">Sphingobacterium hungaricum</name>
    <dbReference type="NCBI Taxonomy" id="2082723"/>
    <lineage>
        <taxon>Bacteria</taxon>
        <taxon>Pseudomonadati</taxon>
        <taxon>Bacteroidota</taxon>
        <taxon>Sphingobacteriia</taxon>
        <taxon>Sphingobacteriales</taxon>
        <taxon>Sphingobacteriaceae</taxon>
        <taxon>Sphingobacterium</taxon>
    </lineage>
</organism>
<dbReference type="Proteomes" id="UP000616201">
    <property type="component" value="Unassembled WGS sequence"/>
</dbReference>
<evidence type="ECO:0000313" key="2">
    <source>
        <dbReference type="Proteomes" id="UP000616201"/>
    </source>
</evidence>
<evidence type="ECO:0000313" key="1">
    <source>
        <dbReference type="EMBL" id="MBE8715549.1"/>
    </source>
</evidence>
<accession>A0A928V3P6</accession>
<comment type="caution">
    <text evidence="1">The sequence shown here is derived from an EMBL/GenBank/DDBJ whole genome shotgun (WGS) entry which is preliminary data.</text>
</comment>
<sequence>MLRFLYHFLTSNSRHGTHSPFVYELADSVIYNKDFADTVRDGKGSGYHSKGEYLSRAISRKLGGKLMSSDLHANSIDRNTVLIIDISDFKESDLAYLENSCFIQVNNIYQTRENLKKWKSMISNPAIDVSIDLYYFGLLFHRPQQRKENFKLRYPFWIYGF</sequence>
<proteinExistence type="predicted"/>
<reference evidence="1" key="1">
    <citation type="submission" date="2018-02" db="EMBL/GenBank/DDBJ databases">
        <authorList>
            <person name="Vasarhelyi B.M."/>
            <person name="Deshmukh S."/>
            <person name="Balint B."/>
            <person name="Kukolya J."/>
        </authorList>
    </citation>
    <scope>NUCLEOTIDE SEQUENCE</scope>
    <source>
        <strain evidence="1">KB22</strain>
    </source>
</reference>
<gene>
    <name evidence="1" type="ORF">C4F49_17925</name>
</gene>
<dbReference type="EMBL" id="PRDK01000010">
    <property type="protein sequence ID" value="MBE8715549.1"/>
    <property type="molecule type" value="Genomic_DNA"/>
</dbReference>
<keyword evidence="2" id="KW-1185">Reference proteome</keyword>